<gene>
    <name evidence="3" type="ORF">B0H16DRAFT_1726972</name>
    <name evidence="2" type="ORF">B0H16DRAFT_1734876</name>
</gene>
<feature type="region of interest" description="Disordered" evidence="1">
    <location>
        <begin position="1"/>
        <end position="33"/>
    </location>
</feature>
<evidence type="ECO:0000313" key="4">
    <source>
        <dbReference type="Proteomes" id="UP001215598"/>
    </source>
</evidence>
<dbReference type="EMBL" id="JARKIB010000084">
    <property type="protein sequence ID" value="KAJ7745081.1"/>
    <property type="molecule type" value="Genomic_DNA"/>
</dbReference>
<dbReference type="EMBL" id="JARKIB010000175">
    <property type="protein sequence ID" value="KAJ7728109.1"/>
    <property type="molecule type" value="Genomic_DNA"/>
</dbReference>
<evidence type="ECO:0000313" key="3">
    <source>
        <dbReference type="EMBL" id="KAJ7745081.1"/>
    </source>
</evidence>
<dbReference type="AlphaFoldDB" id="A0AAD7HTM9"/>
<evidence type="ECO:0000256" key="1">
    <source>
        <dbReference type="SAM" id="MobiDB-lite"/>
    </source>
</evidence>
<reference evidence="2" key="1">
    <citation type="submission" date="2023-03" db="EMBL/GenBank/DDBJ databases">
        <title>Massive genome expansion in bonnet fungi (Mycena s.s.) driven by repeated elements and novel gene families across ecological guilds.</title>
        <authorList>
            <consortium name="Lawrence Berkeley National Laboratory"/>
            <person name="Harder C.B."/>
            <person name="Miyauchi S."/>
            <person name="Viragh M."/>
            <person name="Kuo A."/>
            <person name="Thoen E."/>
            <person name="Andreopoulos B."/>
            <person name="Lu D."/>
            <person name="Skrede I."/>
            <person name="Drula E."/>
            <person name="Henrissat B."/>
            <person name="Morin E."/>
            <person name="Kohler A."/>
            <person name="Barry K."/>
            <person name="LaButti K."/>
            <person name="Morin E."/>
            <person name="Salamov A."/>
            <person name="Lipzen A."/>
            <person name="Mereny Z."/>
            <person name="Hegedus B."/>
            <person name="Baldrian P."/>
            <person name="Stursova M."/>
            <person name="Weitz H."/>
            <person name="Taylor A."/>
            <person name="Grigoriev I.V."/>
            <person name="Nagy L.G."/>
            <person name="Martin F."/>
            <person name="Kauserud H."/>
        </authorList>
    </citation>
    <scope>NUCLEOTIDE SEQUENCE</scope>
    <source>
        <strain evidence="2">CBHHK182m</strain>
    </source>
</reference>
<feature type="compositionally biased region" description="Polar residues" evidence="1">
    <location>
        <begin position="1"/>
        <end position="29"/>
    </location>
</feature>
<organism evidence="2 4">
    <name type="scientific">Mycena metata</name>
    <dbReference type="NCBI Taxonomy" id="1033252"/>
    <lineage>
        <taxon>Eukaryota</taxon>
        <taxon>Fungi</taxon>
        <taxon>Dikarya</taxon>
        <taxon>Basidiomycota</taxon>
        <taxon>Agaricomycotina</taxon>
        <taxon>Agaricomycetes</taxon>
        <taxon>Agaricomycetidae</taxon>
        <taxon>Agaricales</taxon>
        <taxon>Marasmiineae</taxon>
        <taxon>Mycenaceae</taxon>
        <taxon>Mycena</taxon>
    </lineage>
</organism>
<feature type="region of interest" description="Disordered" evidence="1">
    <location>
        <begin position="124"/>
        <end position="145"/>
    </location>
</feature>
<evidence type="ECO:0000313" key="2">
    <source>
        <dbReference type="EMBL" id="KAJ7728109.1"/>
    </source>
</evidence>
<keyword evidence="4" id="KW-1185">Reference proteome</keyword>
<proteinExistence type="predicted"/>
<accession>A0AAD7HTM9</accession>
<sequence length="405" mass="44186">MSVSTHVGSSESAPSYRSEVPSSSGSLADSVSTRTVSLLSSPPSYRFAPLPPLPASPPPSLVTAPDYAVHYRIYTPSGAVLVKAAASRPDPFVGRILARSVPPPHLAGMLKRRILAAEGLPDRTISVEGTPPPRRLSQIFSPPRSVSVPYSSYPFRSSPPSPSPPSLYQSITSTNGTQIFASMYDSEPMTDDVAVLLTGDGRRGASSDNPLAIVFLKELSVEERNARGKVEDFASREIPLDRYVYYRLYNQDGETRSSAAFDSVHTALGRIERAHITPPTTVDSLKSCIAKVEHKRIWKYADLYEGTAPCDPLGGSGSVGRHMGGDLNSPLLLVQPERTSGLFNRPARMLKTRKYRQSEKLTYDILQGTMMLTDGVVKDSMCACLVPGRAERAMLKRKWFELLDE</sequence>
<dbReference type="Proteomes" id="UP001215598">
    <property type="component" value="Unassembled WGS sequence"/>
</dbReference>
<protein>
    <submittedName>
        <fullName evidence="2">Uncharacterized protein</fullName>
    </submittedName>
</protein>
<comment type="caution">
    <text evidence="2">The sequence shown here is derived from an EMBL/GenBank/DDBJ whole genome shotgun (WGS) entry which is preliminary data.</text>
</comment>
<name>A0AAD7HTM9_9AGAR</name>